<dbReference type="PANTHER" id="PTHR28637">
    <property type="entry name" value="DNA REPLICATION FACTOR CDT1"/>
    <property type="match status" value="1"/>
</dbReference>
<evidence type="ECO:0000256" key="3">
    <source>
        <dbReference type="SAM" id="MobiDB-lite"/>
    </source>
</evidence>
<dbReference type="Pfam" id="PF16679">
    <property type="entry name" value="CDT1_C"/>
    <property type="match status" value="1"/>
</dbReference>
<dbReference type="InterPro" id="IPR014939">
    <property type="entry name" value="CDT1_Gemini-bd-like"/>
</dbReference>
<keyword evidence="6" id="KW-1185">Reference proteome</keyword>
<dbReference type="InterPro" id="IPR036390">
    <property type="entry name" value="WH_DNA-bd_sf"/>
</dbReference>
<proteinExistence type="inferred from homology"/>
<dbReference type="AlphaFoldDB" id="A0A1Q3BHA0"/>
<dbReference type="GO" id="GO:0005634">
    <property type="term" value="C:nucleus"/>
    <property type="evidence" value="ECO:0007669"/>
    <property type="project" value="TreeGrafter"/>
</dbReference>
<dbReference type="SUPFAM" id="SSF46785">
    <property type="entry name" value="Winged helix' DNA-binding domain"/>
    <property type="match status" value="1"/>
</dbReference>
<evidence type="ECO:0000256" key="1">
    <source>
        <dbReference type="ARBA" id="ARBA00008356"/>
    </source>
</evidence>
<feature type="domain" description="CDT1 Geminin-binding" evidence="4">
    <location>
        <begin position="70"/>
        <end position="201"/>
    </location>
</feature>
<accession>A0A1Q3BHA0</accession>
<feature type="region of interest" description="Disordered" evidence="3">
    <location>
        <begin position="1"/>
        <end position="39"/>
    </location>
</feature>
<dbReference type="Proteomes" id="UP000187406">
    <property type="component" value="Unassembled WGS sequence"/>
</dbReference>
<gene>
    <name evidence="5" type="ORF">CFOL_v3_10760</name>
</gene>
<dbReference type="STRING" id="3775.A0A1Q3BHA0"/>
<dbReference type="CDD" id="cd08767">
    <property type="entry name" value="Cdt1_c"/>
    <property type="match status" value="1"/>
</dbReference>
<sequence>MRSQYSTGGSPQSTPLKSSKDPSLTTQTPDKHHPSPRRTIKVAQQSARKQILSWPDQAKIPKPLYTATKLPESYEMLGEFFDSFECSIRLLRLKGSMSTFTNISPKIHSLTERRFSYKTLGQLKYVLPEAIEIKKLLIFDERTSFMKPDLHVTLDVDTIDCCDPKSENKYLYLRKLFRQRLLEFHKAHPQADEVPEEMLPEPFNQSQKDGHTHIITNPSVSFAEEASPEALENEEPAVASLLPRSFQKQFSKKKTNIEVETSDKISAKVLAQTSIPPVPMPCLNKISSIVESSSISTCLPATPIKEVSDMKNKDGSPEKIDTILSTPAKLVSTPARLMTATPALHPPKKCYMSPDEDSIISMPNELVRRPPRSRSLKFDTPVKNEKFEDEANEMEGGLVDENDDILPEDLLQSIREKEREAVEERDPAILQAKRRQQMIAFLPKLFNMIHFLFQSIKRSIMTKEELIHKIIANNCDIVDRKEVEEQLNLLLELVPEWISEKLAFGGDLLVCINKMSSAESIRMRLAEAK</sequence>
<dbReference type="GO" id="GO:0000278">
    <property type="term" value="P:mitotic cell cycle"/>
    <property type="evidence" value="ECO:0007669"/>
    <property type="project" value="TreeGrafter"/>
</dbReference>
<dbReference type="GO" id="GO:0000076">
    <property type="term" value="P:DNA replication checkpoint signaling"/>
    <property type="evidence" value="ECO:0007669"/>
    <property type="project" value="TreeGrafter"/>
</dbReference>
<comment type="similarity">
    <text evidence="1">Belongs to the Cdt1 family.</text>
</comment>
<evidence type="ECO:0000313" key="5">
    <source>
        <dbReference type="EMBL" id="GAV67254.1"/>
    </source>
</evidence>
<dbReference type="CDD" id="cd08674">
    <property type="entry name" value="Cdt1_m"/>
    <property type="match status" value="1"/>
</dbReference>
<dbReference type="Gene3D" id="1.10.10.1420">
    <property type="entry name" value="DNA replication factor Cdt1, C-terminal WH domain"/>
    <property type="match status" value="1"/>
</dbReference>
<dbReference type="GO" id="GO:0003677">
    <property type="term" value="F:DNA binding"/>
    <property type="evidence" value="ECO:0007669"/>
    <property type="project" value="InterPro"/>
</dbReference>
<dbReference type="PANTHER" id="PTHR28637:SF1">
    <property type="entry name" value="DNA REPLICATION FACTOR CDT1"/>
    <property type="match status" value="1"/>
</dbReference>
<dbReference type="FunCoup" id="A0A1Q3BHA0">
    <property type="interactions" value="371"/>
</dbReference>
<evidence type="ECO:0000313" key="6">
    <source>
        <dbReference type="Proteomes" id="UP000187406"/>
    </source>
</evidence>
<dbReference type="GO" id="GO:0070182">
    <property type="term" value="F:DNA polymerase binding"/>
    <property type="evidence" value="ECO:0007669"/>
    <property type="project" value="TreeGrafter"/>
</dbReference>
<protein>
    <submittedName>
        <fullName evidence="5">CDT1 domain-containing protein</fullName>
    </submittedName>
</protein>
<dbReference type="InParanoid" id="A0A1Q3BHA0"/>
<organism evidence="5 6">
    <name type="scientific">Cephalotus follicularis</name>
    <name type="common">Albany pitcher plant</name>
    <dbReference type="NCBI Taxonomy" id="3775"/>
    <lineage>
        <taxon>Eukaryota</taxon>
        <taxon>Viridiplantae</taxon>
        <taxon>Streptophyta</taxon>
        <taxon>Embryophyta</taxon>
        <taxon>Tracheophyta</taxon>
        <taxon>Spermatophyta</taxon>
        <taxon>Magnoliopsida</taxon>
        <taxon>eudicotyledons</taxon>
        <taxon>Gunneridae</taxon>
        <taxon>Pentapetalae</taxon>
        <taxon>rosids</taxon>
        <taxon>fabids</taxon>
        <taxon>Oxalidales</taxon>
        <taxon>Cephalotaceae</taxon>
        <taxon>Cephalotus</taxon>
    </lineage>
</organism>
<name>A0A1Q3BHA0_CEPFO</name>
<keyword evidence="2" id="KW-0131">Cell cycle</keyword>
<dbReference type="FunFam" id="1.10.10.1420:FF:000003">
    <property type="entry name" value="CDT1-like protein a chloroplastic"/>
    <property type="match status" value="1"/>
</dbReference>
<dbReference type="EMBL" id="BDDD01000530">
    <property type="protein sequence ID" value="GAV67254.1"/>
    <property type="molecule type" value="Genomic_DNA"/>
</dbReference>
<dbReference type="InterPro" id="IPR038090">
    <property type="entry name" value="Cdt1_C_WH_dom_sf"/>
</dbReference>
<dbReference type="SMART" id="SM01075">
    <property type="entry name" value="CDT1"/>
    <property type="match status" value="1"/>
</dbReference>
<comment type="caution">
    <text evidence="5">The sequence shown here is derived from an EMBL/GenBank/DDBJ whole genome shotgun (WGS) entry which is preliminary data.</text>
</comment>
<dbReference type="GO" id="GO:0071163">
    <property type="term" value="P:DNA replication preinitiation complex assembly"/>
    <property type="evidence" value="ECO:0007669"/>
    <property type="project" value="InterPro"/>
</dbReference>
<dbReference type="Pfam" id="PF08839">
    <property type="entry name" value="CDT1"/>
    <property type="match status" value="1"/>
</dbReference>
<dbReference type="InterPro" id="IPR045173">
    <property type="entry name" value="Cdt1"/>
</dbReference>
<reference evidence="6" key="1">
    <citation type="submission" date="2016-04" db="EMBL/GenBank/DDBJ databases">
        <title>Cephalotus genome sequencing.</title>
        <authorList>
            <person name="Fukushima K."/>
            <person name="Hasebe M."/>
            <person name="Fang X."/>
        </authorList>
    </citation>
    <scope>NUCLEOTIDE SEQUENCE [LARGE SCALE GENOMIC DNA]</scope>
    <source>
        <strain evidence="6">cv. St1</strain>
    </source>
</reference>
<evidence type="ECO:0000256" key="2">
    <source>
        <dbReference type="ARBA" id="ARBA00023306"/>
    </source>
</evidence>
<evidence type="ECO:0000259" key="4">
    <source>
        <dbReference type="SMART" id="SM01075"/>
    </source>
</evidence>
<dbReference type="InterPro" id="IPR032054">
    <property type="entry name" value="Cdt1_C"/>
</dbReference>
<dbReference type="OrthoDB" id="341730at2759"/>
<dbReference type="GO" id="GO:0030174">
    <property type="term" value="P:regulation of DNA-templated DNA replication initiation"/>
    <property type="evidence" value="ECO:0007669"/>
    <property type="project" value="InterPro"/>
</dbReference>
<feature type="compositionally biased region" description="Polar residues" evidence="3">
    <location>
        <begin position="1"/>
        <end position="28"/>
    </location>
</feature>